<sequence length="37" mass="4409">DGKYNGKELPTGDYWYVIELNDSHDDRSFVGHFTLYR</sequence>
<dbReference type="Proteomes" id="UP001610100">
    <property type="component" value="Unassembled WGS sequence"/>
</dbReference>
<reference evidence="2 3" key="1">
    <citation type="submission" date="2024-02" db="EMBL/GenBank/DDBJ databases">
        <title>A Gaetbulibacter species isolated from tidal flats and genomic insights of their niches.</title>
        <authorList>
            <person name="Ye Y."/>
        </authorList>
    </citation>
    <scope>NUCLEOTIDE SEQUENCE [LARGE SCALE GENOMIC DNA]</scope>
    <source>
        <strain evidence="2 3">KYW382</strain>
    </source>
</reference>
<dbReference type="EMBL" id="JBAWKB010000009">
    <property type="protein sequence ID" value="MFH6773152.1"/>
    <property type="molecule type" value="Genomic_DNA"/>
</dbReference>
<dbReference type="NCBIfam" id="TIGR04131">
    <property type="entry name" value="Bac_Flav_CTERM"/>
    <property type="match status" value="1"/>
</dbReference>
<name>A0ABW7N261_9FLAO</name>
<protein>
    <submittedName>
        <fullName evidence="2">T9SS type B sorting domain-containing protein</fullName>
    </submittedName>
</protein>
<evidence type="ECO:0000313" key="1">
    <source>
        <dbReference type="EMBL" id="MFH6773151.1"/>
    </source>
</evidence>
<comment type="caution">
    <text evidence="2">The sequence shown here is derived from an EMBL/GenBank/DDBJ whole genome shotgun (WGS) entry which is preliminary data.</text>
</comment>
<accession>A0ABW7N261</accession>
<evidence type="ECO:0000313" key="2">
    <source>
        <dbReference type="EMBL" id="MFH6773152.1"/>
    </source>
</evidence>
<gene>
    <name evidence="1" type="ORF">V8G58_14505</name>
    <name evidence="2" type="ORF">V8G58_14510</name>
</gene>
<organism evidence="2 3">
    <name type="scientific">Gaetbulibacter aestuarii</name>
    <dbReference type="NCBI Taxonomy" id="1502358"/>
    <lineage>
        <taxon>Bacteria</taxon>
        <taxon>Pseudomonadati</taxon>
        <taxon>Bacteroidota</taxon>
        <taxon>Flavobacteriia</taxon>
        <taxon>Flavobacteriales</taxon>
        <taxon>Flavobacteriaceae</taxon>
        <taxon>Gaetbulibacter</taxon>
    </lineage>
</organism>
<keyword evidence="3" id="KW-1185">Reference proteome</keyword>
<dbReference type="RefSeq" id="WP_395361091.1">
    <property type="nucleotide sequence ID" value="NZ_JBAWKB010000008.1"/>
</dbReference>
<dbReference type="InterPro" id="IPR026341">
    <property type="entry name" value="T9SS_type_B"/>
</dbReference>
<feature type="non-terminal residue" evidence="2">
    <location>
        <position position="1"/>
    </location>
</feature>
<dbReference type="EMBL" id="JBAWKB010000008">
    <property type="protein sequence ID" value="MFH6773151.1"/>
    <property type="molecule type" value="Genomic_DNA"/>
</dbReference>
<proteinExistence type="predicted"/>
<evidence type="ECO:0000313" key="3">
    <source>
        <dbReference type="Proteomes" id="UP001610100"/>
    </source>
</evidence>